<dbReference type="EMBL" id="VOGB01000005">
    <property type="protein sequence ID" value="MQM73694.1"/>
    <property type="molecule type" value="Genomic_DNA"/>
</dbReference>
<evidence type="ECO:0000313" key="2">
    <source>
        <dbReference type="Proteomes" id="UP000473648"/>
    </source>
</evidence>
<keyword evidence="2" id="KW-1185">Reference proteome</keyword>
<evidence type="ECO:0000313" key="1">
    <source>
        <dbReference type="EMBL" id="MQM73694.1"/>
    </source>
</evidence>
<dbReference type="PANTHER" id="PTHR11102:SF147">
    <property type="entry name" value="SEL1L ADAPTOR SUBUNIT OF ERAD E3 UBIQUITIN LIGASE"/>
    <property type="match status" value="1"/>
</dbReference>
<proteinExistence type="predicted"/>
<name>A0A6L5GTW9_9FIRM</name>
<organism evidence="1 2">
    <name type="scientific">Candidatus Pseudoramibacter fermentans</name>
    <dbReference type="NCBI Taxonomy" id="2594427"/>
    <lineage>
        <taxon>Bacteria</taxon>
        <taxon>Bacillati</taxon>
        <taxon>Bacillota</taxon>
        <taxon>Clostridia</taxon>
        <taxon>Eubacteriales</taxon>
        <taxon>Eubacteriaceae</taxon>
        <taxon>Pseudoramibacter</taxon>
    </lineage>
</organism>
<dbReference type="Gene3D" id="1.25.40.10">
    <property type="entry name" value="Tetratricopeptide repeat domain"/>
    <property type="match status" value="1"/>
</dbReference>
<dbReference type="InterPro" id="IPR050767">
    <property type="entry name" value="Sel1_AlgK"/>
</dbReference>
<dbReference type="SUPFAM" id="SSF81901">
    <property type="entry name" value="HCP-like"/>
    <property type="match status" value="1"/>
</dbReference>
<protein>
    <submittedName>
        <fullName evidence="1">Sel1 repeat family protein</fullName>
    </submittedName>
</protein>
<dbReference type="SMART" id="SM00671">
    <property type="entry name" value="SEL1"/>
    <property type="match status" value="3"/>
</dbReference>
<dbReference type="AlphaFoldDB" id="A0A6L5GTW9"/>
<dbReference type="PANTHER" id="PTHR11102">
    <property type="entry name" value="SEL-1-LIKE PROTEIN"/>
    <property type="match status" value="1"/>
</dbReference>
<dbReference type="InterPro" id="IPR011990">
    <property type="entry name" value="TPR-like_helical_dom_sf"/>
</dbReference>
<gene>
    <name evidence="1" type="ORF">FRC53_09840</name>
</gene>
<reference evidence="1" key="1">
    <citation type="journal article" date="2020" name="Appl. Environ. Microbiol.">
        <title>Medium-Chain Fatty Acid Synthesis by 'Candidatus Weimeria bifida' gen. nov., sp. nov., and 'Candidatus Pseudoramibacter fermentans' sp. nov.</title>
        <authorList>
            <person name="Scarborough M.J."/>
            <person name="Myers K.S."/>
            <person name="Donohue T.J."/>
            <person name="Noguera D.R."/>
        </authorList>
    </citation>
    <scope>NUCLEOTIDE SEQUENCE</scope>
    <source>
        <strain evidence="1">EUB1.1</strain>
    </source>
</reference>
<dbReference type="InterPro" id="IPR006597">
    <property type="entry name" value="Sel1-like"/>
</dbReference>
<comment type="caution">
    <text evidence="1">The sequence shown here is derived from an EMBL/GenBank/DDBJ whole genome shotgun (WGS) entry which is preliminary data.</text>
</comment>
<dbReference type="Proteomes" id="UP000473648">
    <property type="component" value="Unassembled WGS sequence"/>
</dbReference>
<accession>A0A6L5GTW9</accession>
<sequence length="609" mass="70684">MTDKLIEIKYDDLIAFIHGTITFDELTSQLEDLENLDEITFICICDKPYEISLMDIREALTTQMAQRRDAFEILSEWWDNLYWVFGDLIHLPKMIGEDGKTIDFLENGFAEDLFFYNSESDLAKYVVDRLVDLANDCDYYQDNQTECYEALQDLADMIDNFKINQGRPHREWICTHAQKERLISVYNENNLADAEEDVQLLYKKYLEELAGEGNAYAIQTLGYAHYGDDHPLYSCDWEKSRDCFLKLMEIGDDDMQAQSANTLGYIYYYGRCSGGEPQYDLAYKYFSLAAFFGYYEATYKVGDMLRDGRGIYKNEKAAFNLYTRYYEDSYREFIECGDGVLSDLALRIASCYQHGVGTDRDLRTAYAYYLIARVAIDERMQHSDFFGLGKVSASIRSGLYEVKQELGEYCQQKTCGVDIESFIQKFMFGEYAEMKVVVKKKKKGYKIILARTLGKGNIVQPYPYLLTLPLISYCKKATETSFVLDQSAKVDVWAPKRTFYVDRIKIKKDVICFYYHKKKMMSVDQLVWNVKAEKSRGAKKTHQFVSVQFEGNERNYDYICDGFDVKPGDFVTVPGRDGEADVRVIRVFEQSEAEAALKIKQYKKILGVR</sequence>
<dbReference type="Pfam" id="PF08238">
    <property type="entry name" value="Sel1"/>
    <property type="match status" value="3"/>
</dbReference>
<dbReference type="GO" id="GO:0036503">
    <property type="term" value="P:ERAD pathway"/>
    <property type="evidence" value="ECO:0007669"/>
    <property type="project" value="TreeGrafter"/>
</dbReference>